<dbReference type="EMBL" id="AYRZ02000001">
    <property type="protein sequence ID" value="PHT94326.1"/>
    <property type="molecule type" value="Genomic_DNA"/>
</dbReference>
<reference evidence="2 3" key="2">
    <citation type="journal article" date="2017" name="Genome Biol.">
        <title>New reference genome sequences of hot pepper reveal the massive evolution of plant disease-resistance genes by retroduplication.</title>
        <authorList>
            <person name="Kim S."/>
            <person name="Park J."/>
            <person name="Yeom S.I."/>
            <person name="Kim Y.M."/>
            <person name="Seo E."/>
            <person name="Kim K.T."/>
            <person name="Kim M.S."/>
            <person name="Lee J.M."/>
            <person name="Cheong K."/>
            <person name="Shin H.S."/>
            <person name="Kim S.B."/>
            <person name="Han K."/>
            <person name="Lee J."/>
            <person name="Park M."/>
            <person name="Lee H.A."/>
            <person name="Lee H.Y."/>
            <person name="Lee Y."/>
            <person name="Oh S."/>
            <person name="Lee J.H."/>
            <person name="Choi E."/>
            <person name="Choi E."/>
            <person name="Lee S.E."/>
            <person name="Jeon J."/>
            <person name="Kim H."/>
            <person name="Choi G."/>
            <person name="Song H."/>
            <person name="Lee J."/>
            <person name="Lee S.C."/>
            <person name="Kwon J.K."/>
            <person name="Lee H.Y."/>
            <person name="Koo N."/>
            <person name="Hong Y."/>
            <person name="Kim R.W."/>
            <person name="Kang W.H."/>
            <person name="Huh J.H."/>
            <person name="Kang B.C."/>
            <person name="Yang T.J."/>
            <person name="Lee Y.H."/>
            <person name="Bennetzen J.L."/>
            <person name="Choi D."/>
        </authorList>
    </citation>
    <scope>NUCLEOTIDE SEQUENCE [LARGE SCALE GENOMIC DNA]</scope>
    <source>
        <strain evidence="3">cv. CM334</strain>
    </source>
</reference>
<dbReference type="Proteomes" id="UP000222542">
    <property type="component" value="Unassembled WGS sequence"/>
</dbReference>
<evidence type="ECO:0000313" key="2">
    <source>
        <dbReference type="EMBL" id="PHT94326.1"/>
    </source>
</evidence>
<evidence type="ECO:0000256" key="1">
    <source>
        <dbReference type="SAM" id="MobiDB-lite"/>
    </source>
</evidence>
<gene>
    <name evidence="2" type="ORF">T459_02208</name>
</gene>
<proteinExistence type="predicted"/>
<accession>A0A2G3AJB0</accession>
<feature type="region of interest" description="Disordered" evidence="1">
    <location>
        <begin position="1"/>
        <end position="21"/>
    </location>
</feature>
<protein>
    <submittedName>
        <fullName evidence="2">Uncharacterized protein</fullName>
    </submittedName>
</protein>
<sequence>MATTMFLKDTTTPIKSSPGSEFKPRRIVYRKTITGVALGVTQAGFSIYLNRRYGEGKKDRGATEKNNNLPCTSDLDQLFL</sequence>
<evidence type="ECO:0000313" key="3">
    <source>
        <dbReference type="Proteomes" id="UP000222542"/>
    </source>
</evidence>
<organism evidence="2 3">
    <name type="scientific">Capsicum annuum</name>
    <name type="common">Capsicum pepper</name>
    <dbReference type="NCBI Taxonomy" id="4072"/>
    <lineage>
        <taxon>Eukaryota</taxon>
        <taxon>Viridiplantae</taxon>
        <taxon>Streptophyta</taxon>
        <taxon>Embryophyta</taxon>
        <taxon>Tracheophyta</taxon>
        <taxon>Spermatophyta</taxon>
        <taxon>Magnoliopsida</taxon>
        <taxon>eudicotyledons</taxon>
        <taxon>Gunneridae</taxon>
        <taxon>Pentapetalae</taxon>
        <taxon>asterids</taxon>
        <taxon>lamiids</taxon>
        <taxon>Solanales</taxon>
        <taxon>Solanaceae</taxon>
        <taxon>Solanoideae</taxon>
        <taxon>Capsiceae</taxon>
        <taxon>Capsicum</taxon>
    </lineage>
</organism>
<dbReference type="Gramene" id="PHT94326">
    <property type="protein sequence ID" value="PHT94326"/>
    <property type="gene ID" value="T459_02208"/>
</dbReference>
<dbReference type="AlphaFoldDB" id="A0A2G3AJB0"/>
<comment type="caution">
    <text evidence="2">The sequence shown here is derived from an EMBL/GenBank/DDBJ whole genome shotgun (WGS) entry which is preliminary data.</text>
</comment>
<name>A0A2G3AJB0_CAPAN</name>
<dbReference type="STRING" id="4072.A0A2G3AJB0"/>
<reference evidence="2 3" key="1">
    <citation type="journal article" date="2014" name="Nat. Genet.">
        <title>Genome sequence of the hot pepper provides insights into the evolution of pungency in Capsicum species.</title>
        <authorList>
            <person name="Kim S."/>
            <person name="Park M."/>
            <person name="Yeom S.I."/>
            <person name="Kim Y.M."/>
            <person name="Lee J.M."/>
            <person name="Lee H.A."/>
            <person name="Seo E."/>
            <person name="Choi J."/>
            <person name="Cheong K."/>
            <person name="Kim K.T."/>
            <person name="Jung K."/>
            <person name="Lee G.W."/>
            <person name="Oh S.K."/>
            <person name="Bae C."/>
            <person name="Kim S.B."/>
            <person name="Lee H.Y."/>
            <person name="Kim S.Y."/>
            <person name="Kim M.S."/>
            <person name="Kang B.C."/>
            <person name="Jo Y.D."/>
            <person name="Yang H.B."/>
            <person name="Jeong H.J."/>
            <person name="Kang W.H."/>
            <person name="Kwon J.K."/>
            <person name="Shin C."/>
            <person name="Lim J.Y."/>
            <person name="Park J.H."/>
            <person name="Huh J.H."/>
            <person name="Kim J.S."/>
            <person name="Kim B.D."/>
            <person name="Cohen O."/>
            <person name="Paran I."/>
            <person name="Suh M.C."/>
            <person name="Lee S.B."/>
            <person name="Kim Y.K."/>
            <person name="Shin Y."/>
            <person name="Noh S.J."/>
            <person name="Park J."/>
            <person name="Seo Y.S."/>
            <person name="Kwon S.Y."/>
            <person name="Kim H.A."/>
            <person name="Park J.M."/>
            <person name="Kim H.J."/>
            <person name="Choi S.B."/>
            <person name="Bosland P.W."/>
            <person name="Reeves G."/>
            <person name="Jo S.H."/>
            <person name="Lee B.W."/>
            <person name="Cho H.T."/>
            <person name="Choi H.S."/>
            <person name="Lee M.S."/>
            <person name="Yu Y."/>
            <person name="Do Choi Y."/>
            <person name="Park B.S."/>
            <person name="van Deynze A."/>
            <person name="Ashrafi H."/>
            <person name="Hill T."/>
            <person name="Kim W.T."/>
            <person name="Pai H.S."/>
            <person name="Ahn H.K."/>
            <person name="Yeam I."/>
            <person name="Giovannoni J.J."/>
            <person name="Rose J.K."/>
            <person name="Sorensen I."/>
            <person name="Lee S.J."/>
            <person name="Kim R.W."/>
            <person name="Choi I.Y."/>
            <person name="Choi B.S."/>
            <person name="Lim J.S."/>
            <person name="Lee Y.H."/>
            <person name="Choi D."/>
        </authorList>
    </citation>
    <scope>NUCLEOTIDE SEQUENCE [LARGE SCALE GENOMIC DNA]</scope>
    <source>
        <strain evidence="3">cv. CM334</strain>
    </source>
</reference>
<keyword evidence="3" id="KW-1185">Reference proteome</keyword>
<feature type="compositionally biased region" description="Polar residues" evidence="1">
    <location>
        <begin position="1"/>
        <end position="19"/>
    </location>
</feature>